<dbReference type="Proteomes" id="UP000824469">
    <property type="component" value="Unassembled WGS sequence"/>
</dbReference>
<keyword evidence="2" id="KW-1185">Reference proteome</keyword>
<reference evidence="1 2" key="1">
    <citation type="journal article" date="2021" name="Nat. Plants">
        <title>The Taxus genome provides insights into paclitaxel biosynthesis.</title>
        <authorList>
            <person name="Xiong X."/>
            <person name="Gou J."/>
            <person name="Liao Q."/>
            <person name="Li Y."/>
            <person name="Zhou Q."/>
            <person name="Bi G."/>
            <person name="Li C."/>
            <person name="Du R."/>
            <person name="Wang X."/>
            <person name="Sun T."/>
            <person name="Guo L."/>
            <person name="Liang H."/>
            <person name="Lu P."/>
            <person name="Wu Y."/>
            <person name="Zhang Z."/>
            <person name="Ro D.K."/>
            <person name="Shang Y."/>
            <person name="Huang S."/>
            <person name="Yan J."/>
        </authorList>
    </citation>
    <scope>NUCLEOTIDE SEQUENCE [LARGE SCALE GENOMIC DNA]</scope>
    <source>
        <strain evidence="1">Ta-2019</strain>
    </source>
</reference>
<comment type="caution">
    <text evidence="1">The sequence shown here is derived from an EMBL/GenBank/DDBJ whole genome shotgun (WGS) entry which is preliminary data.</text>
</comment>
<name>A0AA38CP86_TAXCH</name>
<accession>A0AA38CP86</accession>
<gene>
    <name evidence="1" type="ORF">KI387_011706</name>
</gene>
<feature type="non-terminal residue" evidence="1">
    <location>
        <position position="60"/>
    </location>
</feature>
<dbReference type="AlphaFoldDB" id="A0AA38CP86"/>
<evidence type="ECO:0000313" key="2">
    <source>
        <dbReference type="Proteomes" id="UP000824469"/>
    </source>
</evidence>
<evidence type="ECO:0000313" key="1">
    <source>
        <dbReference type="EMBL" id="KAH9300123.1"/>
    </source>
</evidence>
<organism evidence="1 2">
    <name type="scientific">Taxus chinensis</name>
    <name type="common">Chinese yew</name>
    <name type="synonym">Taxus wallichiana var. chinensis</name>
    <dbReference type="NCBI Taxonomy" id="29808"/>
    <lineage>
        <taxon>Eukaryota</taxon>
        <taxon>Viridiplantae</taxon>
        <taxon>Streptophyta</taxon>
        <taxon>Embryophyta</taxon>
        <taxon>Tracheophyta</taxon>
        <taxon>Spermatophyta</taxon>
        <taxon>Pinopsida</taxon>
        <taxon>Pinidae</taxon>
        <taxon>Conifers II</taxon>
        <taxon>Cupressales</taxon>
        <taxon>Taxaceae</taxon>
        <taxon>Taxus</taxon>
    </lineage>
</organism>
<proteinExistence type="predicted"/>
<feature type="non-terminal residue" evidence="1">
    <location>
        <position position="1"/>
    </location>
</feature>
<dbReference type="EMBL" id="JAHRHJ020000009">
    <property type="protein sequence ID" value="KAH9300123.1"/>
    <property type="molecule type" value="Genomic_DNA"/>
</dbReference>
<sequence>ASLQNVESIAAGRMSELMAKDREVDQIKRELRDTLTKQALTASQAEVKSLATKLTIAEAL</sequence>
<protein>
    <submittedName>
        <fullName evidence="1">Uncharacterized protein</fullName>
    </submittedName>
</protein>